<evidence type="ECO:0000256" key="4">
    <source>
        <dbReference type="ARBA" id="ARBA00022771"/>
    </source>
</evidence>
<evidence type="ECO:0000256" key="2">
    <source>
        <dbReference type="ARBA" id="ARBA00022692"/>
    </source>
</evidence>
<comment type="caution">
    <text evidence="11">The sequence shown here is derived from an EMBL/GenBank/DDBJ whole genome shotgun (WGS) entry which is preliminary data.</text>
</comment>
<comment type="subcellular location">
    <subcellularLocation>
        <location evidence="1">Membrane</location>
        <topology evidence="1">Multi-pass membrane protein</topology>
    </subcellularLocation>
</comment>
<evidence type="ECO:0000256" key="8">
    <source>
        <dbReference type="SAM" id="MobiDB-lite"/>
    </source>
</evidence>
<dbReference type="InterPro" id="IPR013083">
    <property type="entry name" value="Znf_RING/FYVE/PHD"/>
</dbReference>
<dbReference type="Gene3D" id="3.30.40.10">
    <property type="entry name" value="Zinc/RING finger domain, C3HC4 (zinc finger)"/>
    <property type="match status" value="1"/>
</dbReference>
<keyword evidence="3" id="KW-0479">Metal-binding</keyword>
<evidence type="ECO:0000256" key="6">
    <source>
        <dbReference type="ARBA" id="ARBA00022989"/>
    </source>
</evidence>
<dbReference type="SMART" id="SM00744">
    <property type="entry name" value="RINGv"/>
    <property type="match status" value="1"/>
</dbReference>
<name>A0A0W4ZGN1_PNEJ7</name>
<dbReference type="GeneID" id="28941553"/>
<feature type="transmembrane region" description="Helical" evidence="9">
    <location>
        <begin position="336"/>
        <end position="355"/>
    </location>
</feature>
<dbReference type="RefSeq" id="XP_018228506.1">
    <property type="nucleotide sequence ID" value="XM_018375298.1"/>
</dbReference>
<dbReference type="AlphaFoldDB" id="A0A0W4ZGN1"/>
<dbReference type="Pfam" id="PF12906">
    <property type="entry name" value="RINGv"/>
    <property type="match status" value="1"/>
</dbReference>
<dbReference type="OrthoDB" id="5817083at2759"/>
<evidence type="ECO:0000256" key="3">
    <source>
        <dbReference type="ARBA" id="ARBA00022723"/>
    </source>
</evidence>
<keyword evidence="6 9" id="KW-1133">Transmembrane helix</keyword>
<dbReference type="STRING" id="1408657.A0A0W4ZGN1"/>
<reference evidence="12" key="1">
    <citation type="journal article" date="2016" name="Nat. Commun.">
        <title>Genome analysis of three Pneumocystis species reveals adaptation mechanisms to life exclusively in mammalian hosts.</title>
        <authorList>
            <person name="Ma L."/>
            <person name="Chen Z."/>
            <person name="Huang D.W."/>
            <person name="Kutty G."/>
            <person name="Ishihara M."/>
            <person name="Wang H."/>
            <person name="Abouelleil A."/>
            <person name="Bishop L."/>
            <person name="Davey E."/>
            <person name="Deng R."/>
            <person name="Deng X."/>
            <person name="Fan L."/>
            <person name="Fantoni G."/>
            <person name="Fitzgerald M."/>
            <person name="Gogineni E."/>
            <person name="Goldberg J.M."/>
            <person name="Handley G."/>
            <person name="Hu X."/>
            <person name="Huber C."/>
            <person name="Jiao X."/>
            <person name="Jones K."/>
            <person name="Levin J.Z."/>
            <person name="Liu Y."/>
            <person name="Macdonald P."/>
            <person name="Melnikov A."/>
            <person name="Raley C."/>
            <person name="Sassi M."/>
            <person name="Sherman B.T."/>
            <person name="Song X."/>
            <person name="Sykes S."/>
            <person name="Tran B."/>
            <person name="Walsh L."/>
            <person name="Xia Y."/>
            <person name="Yang J."/>
            <person name="Young S."/>
            <person name="Zeng Q."/>
            <person name="Zheng X."/>
            <person name="Stephens R."/>
            <person name="Nusbaum C."/>
            <person name="Birren B.W."/>
            <person name="Azadi P."/>
            <person name="Lempicki R.A."/>
            <person name="Cuomo C.A."/>
            <person name="Kovacs J.A."/>
        </authorList>
    </citation>
    <scope>NUCLEOTIDE SEQUENCE [LARGE SCALE GENOMIC DNA]</scope>
    <source>
        <strain evidence="12">RU7</strain>
    </source>
</reference>
<accession>A0A0W4ZGN1</accession>
<feature type="transmembrane region" description="Helical" evidence="9">
    <location>
        <begin position="297"/>
        <end position="321"/>
    </location>
</feature>
<evidence type="ECO:0000313" key="11">
    <source>
        <dbReference type="EMBL" id="KTW27536.1"/>
    </source>
</evidence>
<keyword evidence="4" id="KW-0863">Zinc-finger</keyword>
<protein>
    <recommendedName>
        <fullName evidence="10">RING-CH-type domain-containing protein</fullName>
    </recommendedName>
</protein>
<evidence type="ECO:0000256" key="1">
    <source>
        <dbReference type="ARBA" id="ARBA00004141"/>
    </source>
</evidence>
<keyword evidence="2 9" id="KW-0812">Transmembrane</keyword>
<evidence type="ECO:0000259" key="10">
    <source>
        <dbReference type="PROSITE" id="PS51292"/>
    </source>
</evidence>
<feature type="region of interest" description="Disordered" evidence="8">
    <location>
        <begin position="261"/>
        <end position="284"/>
    </location>
</feature>
<sequence>MEVSSQSVIDKNEFFYDNESLNNKQNKSIQIPNTEKALSTPRRCWICFDDIFENSNSSDPWRSPCKCSLIAHEKCLLNWIAENQKAEFSDKLVLCPQCKYPFRFHDSSTFIFWFMSRVDKVLQKSVPVFILCGLGSSALISAAFYGVHTVYTICGDIDAQKIMEFESNSEHFWRLALGLPSIPFILIFSQFNQFDTIIPIIPLIFFGEQALDISQPLSPTFTLCVLPWVRIVYNAIHRHFILPIHRRLGQELLHRDELSDNVPSNTQSIRQTNTRTQENPGTQDTRGRMIMVEDFDFGRVLVGALMFPKISSIIGSCIIRIPRIKKWIPSKFHCSIIGGCLFIVLKDAISLFYKYQKVKQRRSRRILNYGEKDSDI</sequence>
<organism evidence="11 12">
    <name type="scientific">Pneumocystis jirovecii (strain RU7)</name>
    <name type="common">Human pneumocystis pneumonia agent</name>
    <dbReference type="NCBI Taxonomy" id="1408657"/>
    <lineage>
        <taxon>Eukaryota</taxon>
        <taxon>Fungi</taxon>
        <taxon>Dikarya</taxon>
        <taxon>Ascomycota</taxon>
        <taxon>Taphrinomycotina</taxon>
        <taxon>Pneumocystomycetes</taxon>
        <taxon>Pneumocystaceae</taxon>
        <taxon>Pneumocystis</taxon>
    </lineage>
</organism>
<evidence type="ECO:0000256" key="5">
    <source>
        <dbReference type="ARBA" id="ARBA00022833"/>
    </source>
</evidence>
<dbReference type="PANTHER" id="PTHR46283">
    <property type="entry name" value="E3 UBIQUITIN-PROTEIN LIGASE MARCH5"/>
    <property type="match status" value="1"/>
</dbReference>
<keyword evidence="7 9" id="KW-0472">Membrane</keyword>
<keyword evidence="12" id="KW-1185">Reference proteome</keyword>
<feature type="domain" description="RING-CH-type" evidence="10">
    <location>
        <begin position="36"/>
        <end position="105"/>
    </location>
</feature>
<dbReference type="Proteomes" id="UP000053447">
    <property type="component" value="Unassembled WGS sequence"/>
</dbReference>
<dbReference type="SUPFAM" id="SSF57850">
    <property type="entry name" value="RING/U-box"/>
    <property type="match status" value="1"/>
</dbReference>
<evidence type="ECO:0000256" key="7">
    <source>
        <dbReference type="ARBA" id="ARBA00023136"/>
    </source>
</evidence>
<keyword evidence="5" id="KW-0862">Zinc</keyword>
<dbReference type="InterPro" id="IPR011016">
    <property type="entry name" value="Znf_RING-CH"/>
</dbReference>
<dbReference type="EMBL" id="LFWA01000014">
    <property type="protein sequence ID" value="KTW27536.1"/>
    <property type="molecule type" value="Genomic_DNA"/>
</dbReference>
<feature type="transmembrane region" description="Helical" evidence="9">
    <location>
        <begin position="171"/>
        <end position="188"/>
    </location>
</feature>
<proteinExistence type="predicted"/>
<feature type="transmembrane region" description="Helical" evidence="9">
    <location>
        <begin position="126"/>
        <end position="151"/>
    </location>
</feature>
<evidence type="ECO:0000256" key="9">
    <source>
        <dbReference type="SAM" id="Phobius"/>
    </source>
</evidence>
<dbReference type="PROSITE" id="PS51292">
    <property type="entry name" value="ZF_RING_CH"/>
    <property type="match status" value="1"/>
</dbReference>
<dbReference type="VEuPathDB" id="FungiDB:T551_03035"/>
<gene>
    <name evidence="11" type="ORF">T551_03035</name>
</gene>
<dbReference type="GO" id="GO:0008270">
    <property type="term" value="F:zinc ion binding"/>
    <property type="evidence" value="ECO:0007669"/>
    <property type="project" value="UniProtKB-KW"/>
</dbReference>
<dbReference type="GO" id="GO:0016020">
    <property type="term" value="C:membrane"/>
    <property type="evidence" value="ECO:0007669"/>
    <property type="project" value="UniProtKB-SubCell"/>
</dbReference>
<evidence type="ECO:0000313" key="12">
    <source>
        <dbReference type="Proteomes" id="UP000053447"/>
    </source>
</evidence>